<protein>
    <submittedName>
        <fullName evidence="5">Restriction endonuclease subunit S</fullName>
    </submittedName>
</protein>
<dbReference type="SUPFAM" id="SSF116734">
    <property type="entry name" value="DNA methylase specificity domain"/>
    <property type="match status" value="2"/>
</dbReference>
<dbReference type="REBASE" id="493871">
    <property type="entry name" value="S2.LtaL004ORF6930P"/>
</dbReference>
<dbReference type="GO" id="GO:0004519">
    <property type="term" value="F:endonuclease activity"/>
    <property type="evidence" value="ECO:0007669"/>
    <property type="project" value="UniProtKB-KW"/>
</dbReference>
<feature type="domain" description="Type I restriction modification DNA specificity" evidence="4">
    <location>
        <begin position="111"/>
        <end position="157"/>
    </location>
</feature>
<sequence>MDLPTLTISASEGWLDQRERFSANIAGKEQKNYTLLSKGELSYNHGNSKLAKYGVVFSLQNYDEALVPRVYHSFKVTDEAEADFMEYMFATKRPDRELGKLVSSGARMDGLLNINYDDFMGIKIMLPSFEEQQQISSFLRQIDTALTLHQRKLDKLKLLKQGYLQQMFPQNGEKVPRVRFTNFENEWEQRKLGEIASIVGGGTPSTNISEYWEGDIDWYSPVEIGEKIYVSGSRKKITKLGLQKSSAKILPVGTVLFTSRAGIGNTAILAKEGATNQGFQSIVPQISELDSYFIFSRTHELKRYGEVTGAGSTFVEVSGKQMEKMPILIPEFEEQQKIGSFFKQLDDTITLHQSKLNKLNALKQGLLQKMFL</sequence>
<dbReference type="Gene3D" id="3.90.220.20">
    <property type="entry name" value="DNA methylase specificity domains"/>
    <property type="match status" value="2"/>
</dbReference>
<keyword evidence="5" id="KW-0255">Endonuclease</keyword>
<feature type="domain" description="Type I restriction modification DNA specificity" evidence="4">
    <location>
        <begin position="185"/>
        <end position="360"/>
    </location>
</feature>
<dbReference type="Proteomes" id="UP000663608">
    <property type="component" value="Chromosome"/>
</dbReference>
<dbReference type="PANTHER" id="PTHR30408">
    <property type="entry name" value="TYPE-1 RESTRICTION ENZYME ECOKI SPECIFICITY PROTEIN"/>
    <property type="match status" value="1"/>
</dbReference>
<dbReference type="Pfam" id="PF01420">
    <property type="entry name" value="Methylase_S"/>
    <property type="match status" value="2"/>
</dbReference>
<reference evidence="5 6" key="1">
    <citation type="submission" date="2021-02" db="EMBL/GenBank/DDBJ databases">
        <title>Complete genome sequence of Lactococcus lactis strain K_LL004.</title>
        <authorList>
            <person name="Kim H.B."/>
        </authorList>
    </citation>
    <scope>NUCLEOTIDE SEQUENCE [LARGE SCALE GENOMIC DNA]</scope>
    <source>
        <strain evidence="5 6">K_LL004</strain>
    </source>
</reference>
<evidence type="ECO:0000256" key="2">
    <source>
        <dbReference type="ARBA" id="ARBA00022747"/>
    </source>
</evidence>
<keyword evidence="6" id="KW-1185">Reference proteome</keyword>
<dbReference type="InterPro" id="IPR000055">
    <property type="entry name" value="Restrct_endonuc_typeI_TRD"/>
</dbReference>
<evidence type="ECO:0000313" key="5">
    <source>
        <dbReference type="EMBL" id="QSE77658.1"/>
    </source>
</evidence>
<dbReference type="KEGG" id="lti:JW886_06910"/>
<keyword evidence="5" id="KW-0378">Hydrolase</keyword>
<proteinExistence type="inferred from homology"/>
<dbReference type="CDD" id="cd17273">
    <property type="entry name" value="RMtype1_S_EcoJA69PI-TRD1-CR1_like"/>
    <property type="match status" value="1"/>
</dbReference>
<dbReference type="InterPro" id="IPR052021">
    <property type="entry name" value="Type-I_RS_S_subunit"/>
</dbReference>
<evidence type="ECO:0000313" key="6">
    <source>
        <dbReference type="Proteomes" id="UP000663608"/>
    </source>
</evidence>
<keyword evidence="5" id="KW-0540">Nuclease</keyword>
<comment type="similarity">
    <text evidence="1">Belongs to the type-I restriction system S methylase family.</text>
</comment>
<keyword evidence="2" id="KW-0680">Restriction system</keyword>
<evidence type="ECO:0000259" key="4">
    <source>
        <dbReference type="Pfam" id="PF01420"/>
    </source>
</evidence>
<keyword evidence="3" id="KW-0238">DNA-binding</keyword>
<dbReference type="InterPro" id="IPR044946">
    <property type="entry name" value="Restrct_endonuc_typeI_TRD_sf"/>
</dbReference>
<dbReference type="AlphaFoldDB" id="A0AA45KJK8"/>
<dbReference type="GO" id="GO:0003677">
    <property type="term" value="F:DNA binding"/>
    <property type="evidence" value="ECO:0007669"/>
    <property type="project" value="UniProtKB-KW"/>
</dbReference>
<evidence type="ECO:0000256" key="3">
    <source>
        <dbReference type="ARBA" id="ARBA00023125"/>
    </source>
</evidence>
<gene>
    <name evidence="5" type="ORF">JW886_06910</name>
</gene>
<dbReference type="EMBL" id="CP070872">
    <property type="protein sequence ID" value="QSE77658.1"/>
    <property type="molecule type" value="Genomic_DNA"/>
</dbReference>
<dbReference type="GO" id="GO:0009307">
    <property type="term" value="P:DNA restriction-modification system"/>
    <property type="evidence" value="ECO:0007669"/>
    <property type="project" value="UniProtKB-KW"/>
</dbReference>
<dbReference type="Gene3D" id="1.10.287.1120">
    <property type="entry name" value="Bipartite methylase S protein"/>
    <property type="match status" value="1"/>
</dbReference>
<evidence type="ECO:0000256" key="1">
    <source>
        <dbReference type="ARBA" id="ARBA00010923"/>
    </source>
</evidence>
<name>A0AA45KJK8_9LACT</name>
<accession>A0AA45KJK8</accession>
<dbReference type="PANTHER" id="PTHR30408:SF13">
    <property type="entry name" value="TYPE I RESTRICTION ENZYME HINDI SPECIFICITY SUBUNIT"/>
    <property type="match status" value="1"/>
</dbReference>
<organism evidence="5 6">
    <name type="scientific">Lactococcus taiwanensis</name>
    <dbReference type="NCBI Taxonomy" id="1151742"/>
    <lineage>
        <taxon>Bacteria</taxon>
        <taxon>Bacillati</taxon>
        <taxon>Bacillota</taxon>
        <taxon>Bacilli</taxon>
        <taxon>Lactobacillales</taxon>
        <taxon>Streptococcaceae</taxon>
        <taxon>Lactococcus</taxon>
    </lineage>
</organism>